<dbReference type="GO" id="GO:0006629">
    <property type="term" value="P:lipid metabolic process"/>
    <property type="evidence" value="ECO:0007669"/>
    <property type="project" value="UniProtKB-KW"/>
</dbReference>
<evidence type="ECO:0000259" key="2">
    <source>
        <dbReference type="Pfam" id="PF01734"/>
    </source>
</evidence>
<dbReference type="EMBL" id="UINC01045539">
    <property type="protein sequence ID" value="SVB52424.1"/>
    <property type="molecule type" value="Genomic_DNA"/>
</dbReference>
<keyword evidence="1" id="KW-0443">Lipid metabolism</keyword>
<feature type="domain" description="PNPLA" evidence="2">
    <location>
        <begin position="4"/>
        <end position="183"/>
    </location>
</feature>
<proteinExistence type="predicted"/>
<sequence>MELYGSSVGSWCHAALASADAVSALEKLQYRYLNQVWEQDDPRPAHEIVDGLCEWVLDGFLNQESINSIIDHPRFTTHIVTARGRGLNNRPNDWLLAIGMGSSAIGNILYRDLLILGFQRVVFSSGPSRAFSFHDFDTAHVPLTQDLVKPALIASGSIPFLMGGLNFQQGNLPGQYWDGAVIDYHFDFINQTGEGMILYPYFSTSVIQGWFDKKLPWRRTPAEPLRRTVVVAPSNNYLKQLPRGKVPNRKDFTRYNDAERLKNWQTAVERSKVLGAAFEEM</sequence>
<dbReference type="AlphaFoldDB" id="A0A382EQJ6"/>
<name>A0A382EQJ6_9ZZZZ</name>
<organism evidence="3">
    <name type="scientific">marine metagenome</name>
    <dbReference type="NCBI Taxonomy" id="408172"/>
    <lineage>
        <taxon>unclassified sequences</taxon>
        <taxon>metagenomes</taxon>
        <taxon>ecological metagenomes</taxon>
    </lineage>
</organism>
<evidence type="ECO:0000313" key="3">
    <source>
        <dbReference type="EMBL" id="SVB52424.1"/>
    </source>
</evidence>
<feature type="non-terminal residue" evidence="3">
    <location>
        <position position="281"/>
    </location>
</feature>
<dbReference type="InterPro" id="IPR002641">
    <property type="entry name" value="PNPLA_dom"/>
</dbReference>
<protein>
    <recommendedName>
        <fullName evidence="2">PNPLA domain-containing protein</fullName>
    </recommendedName>
</protein>
<reference evidence="3" key="1">
    <citation type="submission" date="2018-05" db="EMBL/GenBank/DDBJ databases">
        <authorList>
            <person name="Lanie J.A."/>
            <person name="Ng W.-L."/>
            <person name="Kazmierczak K.M."/>
            <person name="Andrzejewski T.M."/>
            <person name="Davidsen T.M."/>
            <person name="Wayne K.J."/>
            <person name="Tettelin H."/>
            <person name="Glass J.I."/>
            <person name="Rusch D."/>
            <person name="Podicherti R."/>
            <person name="Tsui H.-C.T."/>
            <person name="Winkler M.E."/>
        </authorList>
    </citation>
    <scope>NUCLEOTIDE SEQUENCE</scope>
</reference>
<dbReference type="Pfam" id="PF01734">
    <property type="entry name" value="Patatin"/>
    <property type="match status" value="1"/>
</dbReference>
<evidence type="ECO:0000256" key="1">
    <source>
        <dbReference type="ARBA" id="ARBA00023098"/>
    </source>
</evidence>
<accession>A0A382EQJ6</accession>
<dbReference type="InterPro" id="IPR016035">
    <property type="entry name" value="Acyl_Trfase/lysoPLipase"/>
</dbReference>
<gene>
    <name evidence="3" type="ORF">METZ01_LOCUS205278</name>
</gene>
<dbReference type="SUPFAM" id="SSF52151">
    <property type="entry name" value="FabD/lysophospholipase-like"/>
    <property type="match status" value="1"/>
</dbReference>